<feature type="chain" id="PRO_5016177847" description="Opaque-phase-specific protein OP4" evidence="1">
    <location>
        <begin position="21"/>
        <end position="353"/>
    </location>
</feature>
<dbReference type="RefSeq" id="XP_025340985.1">
    <property type="nucleotide sequence ID" value="XM_025485520.1"/>
</dbReference>
<organism evidence="2 3">
    <name type="scientific">Candidozyma haemuli</name>
    <dbReference type="NCBI Taxonomy" id="45357"/>
    <lineage>
        <taxon>Eukaryota</taxon>
        <taxon>Fungi</taxon>
        <taxon>Dikarya</taxon>
        <taxon>Ascomycota</taxon>
        <taxon>Saccharomycotina</taxon>
        <taxon>Pichiomycetes</taxon>
        <taxon>Metschnikowiaceae</taxon>
        <taxon>Candidozyma</taxon>
    </lineage>
</organism>
<evidence type="ECO:0008006" key="4">
    <source>
        <dbReference type="Google" id="ProtNLM"/>
    </source>
</evidence>
<dbReference type="GeneID" id="37007155"/>
<reference evidence="2 3" key="1">
    <citation type="submission" date="2017-12" db="EMBL/GenBank/DDBJ databases">
        <title>Genome Sequence of a Multidrug-Resistant Candida haemulonii Isolate from a Patient with Chronic Leg Ulcers in Israel.</title>
        <authorList>
            <person name="Chow N.A."/>
            <person name="Gade L."/>
            <person name="Batra D."/>
            <person name="Rowe L.A."/>
            <person name="Ben-Ami R."/>
            <person name="Loparev V.N."/>
            <person name="Litvintseva A.P."/>
        </authorList>
    </citation>
    <scope>NUCLEOTIDE SEQUENCE [LARGE SCALE GENOMIC DNA]</scope>
    <source>
        <strain evidence="2 3">B11899</strain>
    </source>
</reference>
<evidence type="ECO:0000313" key="2">
    <source>
        <dbReference type="EMBL" id="PVH20045.1"/>
    </source>
</evidence>
<keyword evidence="1" id="KW-0732">Signal</keyword>
<sequence length="353" mass="38608">MRLFAFVTALPLMASSFVSALQPLADFDAEPRIVTRDTGAPDLMSPAFAELYDYAVQFVDALQQHDDDGNIQKRAVLENVLTDVLTQVKESQVIEGILYEIAGSKQEIDNLSRGIYSVLAGVMTGDSPLSSLNISMNISTILDVVMGSGIIESVAGDLLLDDQNRENLTSNLGDVLTEHPFIAEILNNIGAGQDLTFDMIFSTARNFESKAPELQSNTTTYSKREDTDYSGTFATFLNNLVNSAFEGDIVESTLAATLKAVQNSGIVTQIVLTATQLPIVNMFGRVLGNLYDYGVFDNIPLNDYFQDAKDSHILAHGLQDLLVSETWSPPLAKVFQQLEDQGTLENVRRSLYG</sequence>
<keyword evidence="3" id="KW-1185">Reference proteome</keyword>
<comment type="caution">
    <text evidence="2">The sequence shown here is derived from an EMBL/GenBank/DDBJ whole genome shotgun (WGS) entry which is preliminary data.</text>
</comment>
<dbReference type="VEuPathDB" id="FungiDB:CXQ85_001824"/>
<dbReference type="Proteomes" id="UP000244309">
    <property type="component" value="Unassembled WGS sequence"/>
</dbReference>
<dbReference type="OrthoDB" id="4095418at2759"/>
<accession>A0A2V1AQH5</accession>
<feature type="signal peptide" evidence="1">
    <location>
        <begin position="1"/>
        <end position="20"/>
    </location>
</feature>
<evidence type="ECO:0000256" key="1">
    <source>
        <dbReference type="SAM" id="SignalP"/>
    </source>
</evidence>
<proteinExistence type="predicted"/>
<evidence type="ECO:0000313" key="3">
    <source>
        <dbReference type="Proteomes" id="UP000244309"/>
    </source>
</evidence>
<gene>
    <name evidence="2" type="ORF">CXQ85_001824</name>
</gene>
<name>A0A2V1AQH5_9ASCO</name>
<dbReference type="AlphaFoldDB" id="A0A2V1AQH5"/>
<protein>
    <recommendedName>
        <fullName evidence="4">Opaque-phase-specific protein OP4</fullName>
    </recommendedName>
</protein>
<dbReference type="EMBL" id="PKFO01000003">
    <property type="protein sequence ID" value="PVH20045.1"/>
    <property type="molecule type" value="Genomic_DNA"/>
</dbReference>